<proteinExistence type="predicted"/>
<feature type="chain" id="PRO_5045400242" description="Glycosyl hydrolase 36 catalytic domain-containing protein" evidence="1">
    <location>
        <begin position="22"/>
        <end position="433"/>
    </location>
</feature>
<gene>
    <name evidence="2" type="ORF">GCM10023149_38400</name>
</gene>
<sequence>MKKRILLIPAILFCLCFSANAQVKHNQQLAKTIVENKDFDTITVRAKKLLNGFSAGTSYNEVWIRDFNTFIKGSLVAHPKEEVKKMLLMFFQIQGTDGNIVDGVVDSAKAGVGYQYRYSKLLPGWAAHKNTVETDQESSLIQAIKKYIDVTGDKTILTEKIGDRIVLQRIEDAMNYIMKDRWSAKYGLVTGATTIDWGDVQAESGWGVAINQKTKWAIDIYDNAMFVIAINNFLSFKPASYKTQRNWGMVAQNIKANVRKHLWMAKQQKYKPHIYLNGSPFSKSFNEDEIIYSGGSICAILAGFNTRAEVQEINRQLIAMAAKEKYATIGMTVYPPYPKEEYPNDHPYVYQNGGDWTWFGGRMTEALLKYNMPQEAYENIVPMVNRAIANKGFFEWYDVQTGAPKGSGDFRGEAGVLFDAITLLNKWAKGGKL</sequence>
<dbReference type="SUPFAM" id="SSF48208">
    <property type="entry name" value="Six-hairpin glycosidases"/>
    <property type="match status" value="1"/>
</dbReference>
<dbReference type="Proteomes" id="UP001500582">
    <property type="component" value="Unassembled WGS sequence"/>
</dbReference>
<evidence type="ECO:0000313" key="3">
    <source>
        <dbReference type="Proteomes" id="UP001500582"/>
    </source>
</evidence>
<name>A0ABP8H0J2_9SPHI</name>
<keyword evidence="3" id="KW-1185">Reference proteome</keyword>
<evidence type="ECO:0000313" key="2">
    <source>
        <dbReference type="EMBL" id="GAA4332237.1"/>
    </source>
</evidence>
<protein>
    <recommendedName>
        <fullName evidence="4">Glycosyl hydrolase 36 catalytic domain-containing protein</fullName>
    </recommendedName>
</protein>
<feature type="signal peptide" evidence="1">
    <location>
        <begin position="1"/>
        <end position="21"/>
    </location>
</feature>
<reference evidence="3" key="1">
    <citation type="journal article" date="2019" name="Int. J. Syst. Evol. Microbiol.">
        <title>The Global Catalogue of Microorganisms (GCM) 10K type strain sequencing project: providing services to taxonomists for standard genome sequencing and annotation.</title>
        <authorList>
            <consortium name="The Broad Institute Genomics Platform"/>
            <consortium name="The Broad Institute Genome Sequencing Center for Infectious Disease"/>
            <person name="Wu L."/>
            <person name="Ma J."/>
        </authorList>
    </citation>
    <scope>NUCLEOTIDE SEQUENCE [LARGE SCALE GENOMIC DNA]</scope>
    <source>
        <strain evidence="3">JCM 17705</strain>
    </source>
</reference>
<dbReference type="RefSeq" id="WP_345212789.1">
    <property type="nucleotide sequence ID" value="NZ_BAABFT010000012.1"/>
</dbReference>
<dbReference type="InterPro" id="IPR012341">
    <property type="entry name" value="6hp_glycosidase-like_sf"/>
</dbReference>
<evidence type="ECO:0000256" key="1">
    <source>
        <dbReference type="SAM" id="SignalP"/>
    </source>
</evidence>
<accession>A0ABP8H0J2</accession>
<dbReference type="Gene3D" id="1.50.10.10">
    <property type="match status" value="1"/>
</dbReference>
<comment type="caution">
    <text evidence="2">The sequence shown here is derived from an EMBL/GenBank/DDBJ whole genome shotgun (WGS) entry which is preliminary data.</text>
</comment>
<organism evidence="2 3">
    <name type="scientific">Mucilaginibacter gynuensis</name>
    <dbReference type="NCBI Taxonomy" id="1302236"/>
    <lineage>
        <taxon>Bacteria</taxon>
        <taxon>Pseudomonadati</taxon>
        <taxon>Bacteroidota</taxon>
        <taxon>Sphingobacteriia</taxon>
        <taxon>Sphingobacteriales</taxon>
        <taxon>Sphingobacteriaceae</taxon>
        <taxon>Mucilaginibacter</taxon>
    </lineage>
</organism>
<dbReference type="PROSITE" id="PS00430">
    <property type="entry name" value="TONB_DEPENDENT_REC_1"/>
    <property type="match status" value="1"/>
</dbReference>
<dbReference type="InterPro" id="IPR008928">
    <property type="entry name" value="6-hairpin_glycosidase_sf"/>
</dbReference>
<dbReference type="InterPro" id="IPR010916">
    <property type="entry name" value="TonB_box_CS"/>
</dbReference>
<dbReference type="EMBL" id="BAABFT010000012">
    <property type="protein sequence ID" value="GAA4332237.1"/>
    <property type="molecule type" value="Genomic_DNA"/>
</dbReference>
<evidence type="ECO:0008006" key="4">
    <source>
        <dbReference type="Google" id="ProtNLM"/>
    </source>
</evidence>
<keyword evidence="1" id="KW-0732">Signal</keyword>